<organism evidence="1 2">
    <name type="scientific">Phytoactinopolyspora mesophila</name>
    <dbReference type="NCBI Taxonomy" id="2650750"/>
    <lineage>
        <taxon>Bacteria</taxon>
        <taxon>Bacillati</taxon>
        <taxon>Actinomycetota</taxon>
        <taxon>Actinomycetes</taxon>
        <taxon>Jiangellales</taxon>
        <taxon>Jiangellaceae</taxon>
        <taxon>Phytoactinopolyspora</taxon>
    </lineage>
</organism>
<dbReference type="RefSeq" id="WP_162448857.1">
    <property type="nucleotide sequence ID" value="NZ_WLZY01000001.1"/>
</dbReference>
<evidence type="ECO:0000313" key="1">
    <source>
        <dbReference type="EMBL" id="NDL56241.1"/>
    </source>
</evidence>
<evidence type="ECO:0000313" key="2">
    <source>
        <dbReference type="Proteomes" id="UP000460435"/>
    </source>
</evidence>
<gene>
    <name evidence="1" type="ORF">F7O44_04055</name>
</gene>
<keyword evidence="2" id="KW-1185">Reference proteome</keyword>
<dbReference type="Proteomes" id="UP000460435">
    <property type="component" value="Unassembled WGS sequence"/>
</dbReference>
<name>A0A7K3LYY2_9ACTN</name>
<sequence length="94" mass="10346">MADDAYNFTDQTYEYLAKAGMAPLAVTDVLHGSPTVRRHIGSSLQIAGQDRTGVWLVVALVEGANDDEYTVTGARYLDDSELEIITRLIGKEER</sequence>
<reference evidence="1 2" key="1">
    <citation type="submission" date="2019-11" db="EMBL/GenBank/DDBJ databases">
        <authorList>
            <person name="Li X.-J."/>
            <person name="Feng X.-M."/>
        </authorList>
    </citation>
    <scope>NUCLEOTIDE SEQUENCE [LARGE SCALE GENOMIC DNA]</scope>
    <source>
        <strain evidence="1 2">XMNu-373</strain>
    </source>
</reference>
<proteinExistence type="predicted"/>
<comment type="caution">
    <text evidence="1">The sequence shown here is derived from an EMBL/GenBank/DDBJ whole genome shotgun (WGS) entry which is preliminary data.</text>
</comment>
<dbReference type="AlphaFoldDB" id="A0A7K3LYY2"/>
<evidence type="ECO:0008006" key="3">
    <source>
        <dbReference type="Google" id="ProtNLM"/>
    </source>
</evidence>
<dbReference type="EMBL" id="WLZY01000001">
    <property type="protein sequence ID" value="NDL56241.1"/>
    <property type="molecule type" value="Genomic_DNA"/>
</dbReference>
<accession>A0A7K3LYY2</accession>
<protein>
    <recommendedName>
        <fullName evidence="3">DUF4258 domain-containing protein</fullName>
    </recommendedName>
</protein>